<sequence>MNPVATSDAAFRGGACPTPEYTIAYTGNYTTSADAN</sequence>
<comment type="caution">
    <text evidence="1">The sequence shown here is derived from an EMBL/GenBank/DDBJ whole genome shotgun (WGS) entry which is preliminary data.</text>
</comment>
<evidence type="ECO:0000313" key="1">
    <source>
        <dbReference type="EMBL" id="MBB3862984.1"/>
    </source>
</evidence>
<protein>
    <submittedName>
        <fullName evidence="1">Uncharacterized protein</fullName>
    </submittedName>
</protein>
<accession>A0A7W6EYM3</accession>
<feature type="non-terminal residue" evidence="1">
    <location>
        <position position="36"/>
    </location>
</feature>
<dbReference type="AlphaFoldDB" id="A0A7W6EYM3"/>
<organism evidence="1 2">
    <name type="scientific">Novosphingobium hassiacum</name>
    <dbReference type="NCBI Taxonomy" id="173676"/>
    <lineage>
        <taxon>Bacteria</taxon>
        <taxon>Pseudomonadati</taxon>
        <taxon>Pseudomonadota</taxon>
        <taxon>Alphaproteobacteria</taxon>
        <taxon>Sphingomonadales</taxon>
        <taxon>Sphingomonadaceae</taxon>
        <taxon>Novosphingobium</taxon>
    </lineage>
</organism>
<dbReference type="EMBL" id="JACICY010000050">
    <property type="protein sequence ID" value="MBB3862984.1"/>
    <property type="molecule type" value="Genomic_DNA"/>
</dbReference>
<proteinExistence type="predicted"/>
<evidence type="ECO:0000313" key="2">
    <source>
        <dbReference type="Proteomes" id="UP000562395"/>
    </source>
</evidence>
<dbReference type="Proteomes" id="UP000562395">
    <property type="component" value="Unassembled WGS sequence"/>
</dbReference>
<name>A0A7W6EYM3_9SPHN</name>
<keyword evidence="2" id="KW-1185">Reference proteome</keyword>
<gene>
    <name evidence="1" type="ORF">GGQ88_004293</name>
</gene>
<reference evidence="1 2" key="1">
    <citation type="submission" date="2020-08" db="EMBL/GenBank/DDBJ databases">
        <title>Genomic Encyclopedia of Type Strains, Phase IV (KMG-IV): sequencing the most valuable type-strain genomes for metagenomic binning, comparative biology and taxonomic classification.</title>
        <authorList>
            <person name="Goeker M."/>
        </authorList>
    </citation>
    <scope>NUCLEOTIDE SEQUENCE [LARGE SCALE GENOMIC DNA]</scope>
    <source>
        <strain evidence="1 2">DSM 14552</strain>
    </source>
</reference>